<gene>
    <name evidence="3" type="ORF">EAX62_15840</name>
</gene>
<sequence>MAKDGDELSDKAKQVVDGAIEVVDERVPVEVRPHVAILVPALVGAFILGLLTWAASEIYEAVTERDGLSLLDQPVLDYMVGIRQPWLNTVVGAFTQIGGPVGSPIIALIIVVWLCLRWRSWLPATLMVAAALGSLSVTIVGKNYIDRVRPPHQFAIAPYETSPSFPSGHALNAVVVGGVVAYLLWRRFEGRRRARVVTVVLAVLYALSMGLSRVYLGHHWLTDVITGWILGVAWLATVVATHIVAVAVMNRRRDRDAALPSPEHPSEVTDG</sequence>
<dbReference type="OrthoDB" id="5289372at2"/>
<dbReference type="AlphaFoldDB" id="A0A3M0FYG8"/>
<dbReference type="CDD" id="cd03392">
    <property type="entry name" value="PAP2_like_2"/>
    <property type="match status" value="1"/>
</dbReference>
<dbReference type="SMART" id="SM00014">
    <property type="entry name" value="acidPPc"/>
    <property type="match status" value="1"/>
</dbReference>
<keyword evidence="1" id="KW-0472">Membrane</keyword>
<keyword evidence="1" id="KW-1133">Transmembrane helix</keyword>
<name>A0A3M0FYG8_9ACTN</name>
<dbReference type="PANTHER" id="PTHR14969:SF13">
    <property type="entry name" value="AT30094P"/>
    <property type="match status" value="1"/>
</dbReference>
<evidence type="ECO:0000313" key="3">
    <source>
        <dbReference type="EMBL" id="RMB57505.1"/>
    </source>
</evidence>
<evidence type="ECO:0000313" key="4">
    <source>
        <dbReference type="Proteomes" id="UP000275256"/>
    </source>
</evidence>
<dbReference type="PANTHER" id="PTHR14969">
    <property type="entry name" value="SPHINGOSINE-1-PHOSPHATE PHOSPHOHYDROLASE"/>
    <property type="match status" value="1"/>
</dbReference>
<dbReference type="InterPro" id="IPR000326">
    <property type="entry name" value="PAP2/HPO"/>
</dbReference>
<reference evidence="3 4" key="1">
    <citation type="submission" date="2018-10" db="EMBL/GenBank/DDBJ databases">
        <title>Tessaracoccus antarcticuss sp. nov., isolated from sediment.</title>
        <authorList>
            <person name="Zhou L.Y."/>
            <person name="Du Z.J."/>
        </authorList>
    </citation>
    <scope>NUCLEOTIDE SEQUENCE [LARGE SCALE GENOMIC DNA]</scope>
    <source>
        <strain evidence="3 4">JDX10</strain>
    </source>
</reference>
<feature type="transmembrane region" description="Helical" evidence="1">
    <location>
        <begin position="165"/>
        <end position="184"/>
    </location>
</feature>
<evidence type="ECO:0000259" key="2">
    <source>
        <dbReference type="SMART" id="SM00014"/>
    </source>
</evidence>
<dbReference type="Proteomes" id="UP000275256">
    <property type="component" value="Unassembled WGS sequence"/>
</dbReference>
<evidence type="ECO:0000256" key="1">
    <source>
        <dbReference type="SAM" id="Phobius"/>
    </source>
</evidence>
<feature type="transmembrane region" description="Helical" evidence="1">
    <location>
        <begin position="121"/>
        <end position="145"/>
    </location>
</feature>
<feature type="transmembrane region" description="Helical" evidence="1">
    <location>
        <begin position="228"/>
        <end position="249"/>
    </location>
</feature>
<proteinExistence type="predicted"/>
<protein>
    <submittedName>
        <fullName evidence="3">Phosphatase PAP2 family protein</fullName>
    </submittedName>
</protein>
<dbReference type="SUPFAM" id="SSF48317">
    <property type="entry name" value="Acid phosphatase/Vanadium-dependent haloperoxidase"/>
    <property type="match status" value="1"/>
</dbReference>
<feature type="domain" description="Phosphatidic acid phosphatase type 2/haloperoxidase" evidence="2">
    <location>
        <begin position="124"/>
        <end position="239"/>
    </location>
</feature>
<keyword evidence="4" id="KW-1185">Reference proteome</keyword>
<feature type="transmembrane region" description="Helical" evidence="1">
    <location>
        <begin position="196"/>
        <end position="216"/>
    </location>
</feature>
<keyword evidence="1" id="KW-0812">Transmembrane</keyword>
<dbReference type="EMBL" id="REFW01000006">
    <property type="protein sequence ID" value="RMB57505.1"/>
    <property type="molecule type" value="Genomic_DNA"/>
</dbReference>
<feature type="transmembrane region" description="Helical" evidence="1">
    <location>
        <begin position="93"/>
        <end position="114"/>
    </location>
</feature>
<comment type="caution">
    <text evidence="3">The sequence shown here is derived from an EMBL/GenBank/DDBJ whole genome shotgun (WGS) entry which is preliminary data.</text>
</comment>
<dbReference type="InterPro" id="IPR036938">
    <property type="entry name" value="PAP2/HPO_sf"/>
</dbReference>
<feature type="transmembrane region" description="Helical" evidence="1">
    <location>
        <begin position="35"/>
        <end position="55"/>
    </location>
</feature>
<accession>A0A3M0FYG8</accession>
<dbReference type="Gene3D" id="1.20.144.10">
    <property type="entry name" value="Phosphatidic acid phosphatase type 2/haloperoxidase"/>
    <property type="match status" value="2"/>
</dbReference>
<dbReference type="Pfam" id="PF01569">
    <property type="entry name" value="PAP2"/>
    <property type="match status" value="1"/>
</dbReference>
<organism evidence="3 4">
    <name type="scientific">Tessaracoccus antarcticus</name>
    <dbReference type="NCBI Taxonomy" id="2479848"/>
    <lineage>
        <taxon>Bacteria</taxon>
        <taxon>Bacillati</taxon>
        <taxon>Actinomycetota</taxon>
        <taxon>Actinomycetes</taxon>
        <taxon>Propionibacteriales</taxon>
        <taxon>Propionibacteriaceae</taxon>
        <taxon>Tessaracoccus</taxon>
    </lineage>
</organism>